<organism evidence="2 3">
    <name type="scientific">Rhodocollybia butyracea</name>
    <dbReference type="NCBI Taxonomy" id="206335"/>
    <lineage>
        <taxon>Eukaryota</taxon>
        <taxon>Fungi</taxon>
        <taxon>Dikarya</taxon>
        <taxon>Basidiomycota</taxon>
        <taxon>Agaricomycotina</taxon>
        <taxon>Agaricomycetes</taxon>
        <taxon>Agaricomycetidae</taxon>
        <taxon>Agaricales</taxon>
        <taxon>Marasmiineae</taxon>
        <taxon>Omphalotaceae</taxon>
        <taxon>Rhodocollybia</taxon>
    </lineage>
</organism>
<dbReference type="Proteomes" id="UP000772434">
    <property type="component" value="Unassembled WGS sequence"/>
</dbReference>
<feature type="region of interest" description="Disordered" evidence="1">
    <location>
        <begin position="236"/>
        <end position="281"/>
    </location>
</feature>
<feature type="compositionally biased region" description="Polar residues" evidence="1">
    <location>
        <begin position="267"/>
        <end position="279"/>
    </location>
</feature>
<keyword evidence="3" id="KW-1185">Reference proteome</keyword>
<feature type="compositionally biased region" description="Basic residues" evidence="1">
    <location>
        <begin position="28"/>
        <end position="41"/>
    </location>
</feature>
<reference evidence="2" key="1">
    <citation type="submission" date="2020-11" db="EMBL/GenBank/DDBJ databases">
        <authorList>
            <consortium name="DOE Joint Genome Institute"/>
            <person name="Ahrendt S."/>
            <person name="Riley R."/>
            <person name="Andreopoulos W."/>
            <person name="Labutti K."/>
            <person name="Pangilinan J."/>
            <person name="Ruiz-Duenas F.J."/>
            <person name="Barrasa J.M."/>
            <person name="Sanchez-Garcia M."/>
            <person name="Camarero S."/>
            <person name="Miyauchi S."/>
            <person name="Serrano A."/>
            <person name="Linde D."/>
            <person name="Babiker R."/>
            <person name="Drula E."/>
            <person name="Ayuso-Fernandez I."/>
            <person name="Pacheco R."/>
            <person name="Padilla G."/>
            <person name="Ferreira P."/>
            <person name="Barriuso J."/>
            <person name="Kellner H."/>
            <person name="Castanera R."/>
            <person name="Alfaro M."/>
            <person name="Ramirez L."/>
            <person name="Pisabarro A.G."/>
            <person name="Kuo A."/>
            <person name="Tritt A."/>
            <person name="Lipzen A."/>
            <person name="He G."/>
            <person name="Yan M."/>
            <person name="Ng V."/>
            <person name="Cullen D."/>
            <person name="Martin F."/>
            <person name="Rosso M.-N."/>
            <person name="Henrissat B."/>
            <person name="Hibbett D."/>
            <person name="Martinez A.T."/>
            <person name="Grigoriev I.V."/>
        </authorList>
    </citation>
    <scope>NUCLEOTIDE SEQUENCE</scope>
    <source>
        <strain evidence="2">AH 40177</strain>
    </source>
</reference>
<evidence type="ECO:0000313" key="3">
    <source>
        <dbReference type="Proteomes" id="UP000772434"/>
    </source>
</evidence>
<name>A0A9P5PHS9_9AGAR</name>
<feature type="compositionally biased region" description="Polar residues" evidence="1">
    <location>
        <begin position="42"/>
        <end position="63"/>
    </location>
</feature>
<dbReference type="OrthoDB" id="2755229at2759"/>
<gene>
    <name evidence="2" type="ORF">BDP27DRAFT_1367935</name>
</gene>
<comment type="caution">
    <text evidence="2">The sequence shown here is derived from an EMBL/GenBank/DDBJ whole genome shotgun (WGS) entry which is preliminary data.</text>
</comment>
<dbReference type="EMBL" id="JADNRY010000144">
    <property type="protein sequence ID" value="KAF9063534.1"/>
    <property type="molecule type" value="Genomic_DNA"/>
</dbReference>
<evidence type="ECO:0000313" key="2">
    <source>
        <dbReference type="EMBL" id="KAF9063534.1"/>
    </source>
</evidence>
<sequence>MTSESESPEQADTALKKSKTQKNQSAHKTPKKSSPSHRRTPQNRNAHSPTPGADNSTANNLVSDNDEPGLEARIQRPNHNHTVNFYHRIDQDHPMGDMTTSDTLQPKSPPSQPARAPSLEEELARGTPARRDENPHLTNLDVVDTSDPTDVLFYNNLEKVFVKNSGQFPRVVVDLPFLLEGQDSNVVTTVMDNPSGWLPVIHALGGRYLYSKVPDIVDTFASTLSEAVGCPEMMVLRSQIPPPPKPSRGRGQQGGNRRGRGGRGGTAESSHAPSHTPPATSRELFAPPYAAFLEAPSHEICDRFFRQQTFSKDKVTMAHIIPAINKHRNWTVGQFWTTVKKYDDTARVSILFAIKSHLFNDRTFRNKVQTTSAATGSLDDQVFAFLDTFDLHLQEYEYRDGRTSQRRWVLYAAPISMAENLFVREQQEDEIRSYIRKQTYSHGIYLIHGTTMNCLLCKARNHNRFACPFTEHKDWQGPDANENVKEIARQDVSPGTICQQSWPPLVLLVWMMETVGTRIWLKLEQPRMHGADQGAPMEVLGRMARPVPYIVLEQLHHSWTKI</sequence>
<evidence type="ECO:0000256" key="1">
    <source>
        <dbReference type="SAM" id="MobiDB-lite"/>
    </source>
</evidence>
<feature type="region of interest" description="Disordered" evidence="1">
    <location>
        <begin position="1"/>
        <end position="144"/>
    </location>
</feature>
<accession>A0A9P5PHS9</accession>
<dbReference type="AlphaFoldDB" id="A0A9P5PHS9"/>
<proteinExistence type="predicted"/>
<feature type="compositionally biased region" description="Polar residues" evidence="1">
    <location>
        <begin position="1"/>
        <end position="10"/>
    </location>
</feature>
<protein>
    <submittedName>
        <fullName evidence="2">Uncharacterized protein</fullName>
    </submittedName>
</protein>